<sequence>MQLLSRRATWRIASVTLLLTVLVIACSAVQTYPHAEPVVATHQSFDYQRDIRPILETRCMACHGCYDAPCQLKLTSAEGIERGASKKQVYDGTRIDDAEPTRLGIDADSTEAWRQKGFFSVLHDANAGAAQQLDGSLLYRMIELGHRNPFPADSTLPEAIKIGTKHTFSCPSPGTFDDYAEENPHGGMPYATSGLSDQEFATLSRWISEGAVTAPQPWNPSAQEQASIERWETFFNQQGAREQLVSRYLFEHLFIAHLHFPDIAGSSFYELVRSATPPGQPAEPLATVRPNDDPGQPFYYRLRPLRETLVEKTHITYALDAQRMDRWQELFLQNDWAVATPPGYAYAERSNPFITFTAIPARARYQFMLDSAEYFVRSFIRGPVCRGQIATDVIRDQFWTVFEDPQQEAYVNDPLYRSLTTPLLGLPGQDSDLSALGAAWLEYSSKRNQYLMLRHDYYAERKPAGADMAEIWDGDGHNRDALLTIFRHHDSASVRRGLWGQVPETIWVMDYPLLERTYYELVVNFNVFGSLSHQAQTRLYFDLIRNGAEHNFLRFVPAQARKALYEQWYQGHALLKDRIAYADVSLDTPVAIRYTEEDTRSNPAVMAAFTRQLMARADAVDSGPDTLNRCPQNTCQRPELSDQQRHIDQLLRPLGQGTAASVPVIALLPEISFLRIHEGKQRWVYTLVHNRAHSNVAFMFGEDARLQPERDTLTVMRGTLGSYPNFSFDIPLQQLPDFVAALRATRDEAGLGAVAARWGVRRTSPSFWDIIADFRRYVEETDPSQAGLFDINRYQNL</sequence>
<comment type="caution">
    <text evidence="1">The sequence shown here is derived from an EMBL/GenBank/DDBJ whole genome shotgun (WGS) entry which is preliminary data.</text>
</comment>
<dbReference type="Proteomes" id="UP000243518">
    <property type="component" value="Unassembled WGS sequence"/>
</dbReference>
<keyword evidence="2" id="KW-1185">Reference proteome</keyword>
<gene>
    <name evidence="1" type="ORF">SAMN05216586_103258</name>
</gene>
<dbReference type="Pfam" id="PF06934">
    <property type="entry name" value="CTI"/>
    <property type="match status" value="1"/>
</dbReference>
<proteinExistence type="predicted"/>
<dbReference type="AlphaFoldDB" id="A0AAQ1G6B1"/>
<protein>
    <submittedName>
        <fullName evidence="1">Fatty acid cis/trans isomerase (CTI)</fullName>
    </submittedName>
</protein>
<name>A0AAQ1G6B1_9GAMM</name>
<evidence type="ECO:0000313" key="1">
    <source>
        <dbReference type="EMBL" id="SEG11701.1"/>
    </source>
</evidence>
<dbReference type="RefSeq" id="WP_088275311.1">
    <property type="nucleotide sequence ID" value="NZ_FNVE01000003.1"/>
</dbReference>
<dbReference type="GO" id="GO:0016853">
    <property type="term" value="F:isomerase activity"/>
    <property type="evidence" value="ECO:0007669"/>
    <property type="project" value="UniProtKB-KW"/>
</dbReference>
<dbReference type="PROSITE" id="PS51257">
    <property type="entry name" value="PROKAR_LIPOPROTEIN"/>
    <property type="match status" value="1"/>
</dbReference>
<reference evidence="1 2" key="1">
    <citation type="submission" date="2016-10" db="EMBL/GenBank/DDBJ databases">
        <authorList>
            <person name="Varghese N."/>
            <person name="Submissions S."/>
        </authorList>
    </citation>
    <scope>NUCLEOTIDE SEQUENCE [LARGE SCALE GENOMIC DNA]</scope>
    <source>
        <strain evidence="1 2">CECT 8317</strain>
    </source>
</reference>
<dbReference type="InterPro" id="IPR010706">
    <property type="entry name" value="Fatty_acid_cis-trans_isomerase"/>
</dbReference>
<organism evidence="1 2">
    <name type="scientific">Halopseudomonas aestusnigri</name>
    <dbReference type="NCBI Taxonomy" id="857252"/>
    <lineage>
        <taxon>Bacteria</taxon>
        <taxon>Pseudomonadati</taxon>
        <taxon>Pseudomonadota</taxon>
        <taxon>Gammaproteobacteria</taxon>
        <taxon>Pseudomonadales</taxon>
        <taxon>Pseudomonadaceae</taxon>
        <taxon>Halopseudomonas</taxon>
    </lineage>
</organism>
<keyword evidence="1" id="KW-0413">Isomerase</keyword>
<dbReference type="EMBL" id="FNVE01000003">
    <property type="protein sequence ID" value="SEG11701.1"/>
    <property type="molecule type" value="Genomic_DNA"/>
</dbReference>
<evidence type="ECO:0000313" key="2">
    <source>
        <dbReference type="Proteomes" id="UP000243518"/>
    </source>
</evidence>
<accession>A0AAQ1G6B1</accession>